<keyword evidence="4" id="KW-1185">Reference proteome</keyword>
<keyword evidence="2" id="KW-0472">Membrane</keyword>
<protein>
    <submittedName>
        <fullName evidence="3">Uncharacterized protein</fullName>
    </submittedName>
</protein>
<organism evidence="3 4">
    <name type="scientific">Stanieria cyanosphaera (strain ATCC 29371 / PCC 7437)</name>
    <dbReference type="NCBI Taxonomy" id="111780"/>
    <lineage>
        <taxon>Bacteria</taxon>
        <taxon>Bacillati</taxon>
        <taxon>Cyanobacteriota</taxon>
        <taxon>Cyanophyceae</taxon>
        <taxon>Pleurocapsales</taxon>
        <taxon>Dermocarpellaceae</taxon>
        <taxon>Stanieria</taxon>
    </lineage>
</organism>
<dbReference type="Proteomes" id="UP000010473">
    <property type="component" value="Chromosome"/>
</dbReference>
<dbReference type="KEGG" id="scs:Sta7437_3864"/>
<proteinExistence type="predicted"/>
<evidence type="ECO:0000313" key="3">
    <source>
        <dbReference type="EMBL" id="AFZ37348.1"/>
    </source>
</evidence>
<dbReference type="OrthoDB" id="9851840at2"/>
<name>K9XXU6_STAC7</name>
<evidence type="ECO:0000256" key="2">
    <source>
        <dbReference type="SAM" id="Phobius"/>
    </source>
</evidence>
<accession>K9XXU6</accession>
<gene>
    <name evidence="3" type="ordered locus">Sta7437_3864</name>
</gene>
<dbReference type="STRING" id="111780.Sta7437_3864"/>
<dbReference type="HOGENOM" id="CLU_1433682_0_0_3"/>
<dbReference type="EMBL" id="CP003653">
    <property type="protein sequence ID" value="AFZ37348.1"/>
    <property type="molecule type" value="Genomic_DNA"/>
</dbReference>
<dbReference type="RefSeq" id="WP_015195007.1">
    <property type="nucleotide sequence ID" value="NC_019748.1"/>
</dbReference>
<sequence>MARGRRRNSRDSAVTKTKLNIPVSPSTFRNLEQIAKQLKLSQSNLIEKIAKGEITIAAVEAKENINFDTESKASNQAENLSFSSCQSSQIQSENVVDQEAYSQLQRQLLSYQTQIEQLKQQNNQFQSLQQELSAKNQQISQLEEQLKQIILERNNQSNNLISNVLLSLALIALVALLIKSYYFSTIVLN</sequence>
<feature type="coiled-coil region" evidence="1">
    <location>
        <begin position="101"/>
        <end position="159"/>
    </location>
</feature>
<keyword evidence="1" id="KW-0175">Coiled coil</keyword>
<keyword evidence="2" id="KW-0812">Transmembrane</keyword>
<evidence type="ECO:0000313" key="4">
    <source>
        <dbReference type="Proteomes" id="UP000010473"/>
    </source>
</evidence>
<dbReference type="AlphaFoldDB" id="K9XXU6"/>
<feature type="transmembrane region" description="Helical" evidence="2">
    <location>
        <begin position="160"/>
        <end position="183"/>
    </location>
</feature>
<keyword evidence="2" id="KW-1133">Transmembrane helix</keyword>
<reference evidence="4" key="1">
    <citation type="journal article" date="2013" name="Proc. Natl. Acad. Sci. U.S.A.">
        <title>Improving the coverage of the cyanobacterial phylum using diversity-driven genome sequencing.</title>
        <authorList>
            <person name="Shih P.M."/>
            <person name="Wu D."/>
            <person name="Latifi A."/>
            <person name="Axen S.D."/>
            <person name="Fewer D.P."/>
            <person name="Talla E."/>
            <person name="Calteau A."/>
            <person name="Cai F."/>
            <person name="Tandeau de Marsac N."/>
            <person name="Rippka R."/>
            <person name="Herdman M."/>
            <person name="Sivonen K."/>
            <person name="Coursin T."/>
            <person name="Laurent T."/>
            <person name="Goodwin L."/>
            <person name="Nolan M."/>
            <person name="Davenport K.W."/>
            <person name="Han C.S."/>
            <person name="Rubin E.M."/>
            <person name="Eisen J.A."/>
            <person name="Woyke T."/>
            <person name="Gugger M."/>
            <person name="Kerfeld C.A."/>
        </authorList>
    </citation>
    <scope>NUCLEOTIDE SEQUENCE [LARGE SCALE GENOMIC DNA]</scope>
    <source>
        <strain evidence="4">ATCC 29371 / PCC 7437</strain>
    </source>
</reference>
<evidence type="ECO:0000256" key="1">
    <source>
        <dbReference type="SAM" id="Coils"/>
    </source>
</evidence>